<dbReference type="SUPFAM" id="SSF53383">
    <property type="entry name" value="PLP-dependent transferases"/>
    <property type="match status" value="1"/>
</dbReference>
<dbReference type="PANTHER" id="PTHR48097:SF9">
    <property type="entry name" value="L-THREONINE ALDOLASE"/>
    <property type="match status" value="1"/>
</dbReference>
<dbReference type="InterPro" id="IPR023603">
    <property type="entry name" value="Low_specificity_L-TA-like"/>
</dbReference>
<dbReference type="AlphaFoldDB" id="A0A8H7REB9"/>
<dbReference type="OrthoDB" id="10261951at2759"/>
<evidence type="ECO:0000259" key="6">
    <source>
        <dbReference type="Pfam" id="PF01212"/>
    </source>
</evidence>
<dbReference type="Proteomes" id="UP000650833">
    <property type="component" value="Unassembled WGS sequence"/>
</dbReference>
<dbReference type="InterPro" id="IPR015422">
    <property type="entry name" value="PyrdxlP-dep_Trfase_small"/>
</dbReference>
<dbReference type="FunFam" id="3.40.640.10:FF:000030">
    <property type="entry name" value="Low-specificity L-threonine aldolase"/>
    <property type="match status" value="1"/>
</dbReference>
<accession>A0A8H7REB9</accession>
<dbReference type="PIRSF" id="PIRSF017617">
    <property type="entry name" value="Thr_aldolase"/>
    <property type="match status" value="1"/>
</dbReference>
<proteinExistence type="inferred from homology"/>
<comment type="caution">
    <text evidence="7">The sequence shown here is derived from an EMBL/GenBank/DDBJ whole genome shotgun (WGS) entry which is preliminary data.</text>
</comment>
<evidence type="ECO:0000256" key="5">
    <source>
        <dbReference type="PIRSR" id="PIRSR017617-1"/>
    </source>
</evidence>
<dbReference type="Gene3D" id="3.40.640.10">
    <property type="entry name" value="Type I PLP-dependent aspartate aminotransferase-like (Major domain)"/>
    <property type="match status" value="1"/>
</dbReference>
<evidence type="ECO:0000313" key="7">
    <source>
        <dbReference type="EMBL" id="KAG2208800.1"/>
    </source>
</evidence>
<dbReference type="PANTHER" id="PTHR48097">
    <property type="entry name" value="L-THREONINE ALDOLASE-RELATED"/>
    <property type="match status" value="1"/>
</dbReference>
<evidence type="ECO:0000256" key="2">
    <source>
        <dbReference type="ARBA" id="ARBA00006966"/>
    </source>
</evidence>
<feature type="modified residue" description="N6-(pyridoxal phosphate)lysine" evidence="5">
    <location>
        <position position="240"/>
    </location>
</feature>
<evidence type="ECO:0000313" key="8">
    <source>
        <dbReference type="Proteomes" id="UP000650833"/>
    </source>
</evidence>
<dbReference type="GO" id="GO:0005829">
    <property type="term" value="C:cytosol"/>
    <property type="evidence" value="ECO:0007669"/>
    <property type="project" value="TreeGrafter"/>
</dbReference>
<dbReference type="InterPro" id="IPR015421">
    <property type="entry name" value="PyrdxlP-dep_Trfase_major"/>
</dbReference>
<dbReference type="GO" id="GO:0006567">
    <property type="term" value="P:L-threonine catabolic process"/>
    <property type="evidence" value="ECO:0007669"/>
    <property type="project" value="TreeGrafter"/>
</dbReference>
<keyword evidence="8" id="KW-1185">Reference proteome</keyword>
<dbReference type="InterPro" id="IPR015424">
    <property type="entry name" value="PyrdxlP-dep_Trfase"/>
</dbReference>
<organism evidence="7 8">
    <name type="scientific">Mucor plumbeus</name>
    <dbReference type="NCBI Taxonomy" id="97098"/>
    <lineage>
        <taxon>Eukaryota</taxon>
        <taxon>Fungi</taxon>
        <taxon>Fungi incertae sedis</taxon>
        <taxon>Mucoromycota</taxon>
        <taxon>Mucoromycotina</taxon>
        <taxon>Mucoromycetes</taxon>
        <taxon>Mucorales</taxon>
        <taxon>Mucorineae</taxon>
        <taxon>Mucoraceae</taxon>
        <taxon>Mucor</taxon>
    </lineage>
</organism>
<evidence type="ECO:0000256" key="3">
    <source>
        <dbReference type="ARBA" id="ARBA00022898"/>
    </source>
</evidence>
<reference evidence="7" key="1">
    <citation type="submission" date="2020-12" db="EMBL/GenBank/DDBJ databases">
        <title>Metabolic potential, ecology and presence of endohyphal bacteria is reflected in genomic diversity of Mucoromycotina.</title>
        <authorList>
            <person name="Muszewska A."/>
            <person name="Okrasinska A."/>
            <person name="Steczkiewicz K."/>
            <person name="Drgas O."/>
            <person name="Orlowska M."/>
            <person name="Perlinska-Lenart U."/>
            <person name="Aleksandrzak-Piekarczyk T."/>
            <person name="Szatraj K."/>
            <person name="Zielenkiewicz U."/>
            <person name="Pilsyk S."/>
            <person name="Malc E."/>
            <person name="Mieczkowski P."/>
            <person name="Kruszewska J.S."/>
            <person name="Biernat P."/>
            <person name="Pawlowska J."/>
        </authorList>
    </citation>
    <scope>NUCLEOTIDE SEQUENCE</scope>
    <source>
        <strain evidence="7">CBS 226.32</strain>
    </source>
</reference>
<evidence type="ECO:0000256" key="1">
    <source>
        <dbReference type="ARBA" id="ARBA00001933"/>
    </source>
</evidence>
<dbReference type="EMBL" id="JAEPRC010000107">
    <property type="protein sequence ID" value="KAG2208800.1"/>
    <property type="molecule type" value="Genomic_DNA"/>
</dbReference>
<evidence type="ECO:0000256" key="4">
    <source>
        <dbReference type="ARBA" id="ARBA00023239"/>
    </source>
</evidence>
<keyword evidence="3" id="KW-0663">Pyridoxal phosphate</keyword>
<comment type="cofactor">
    <cofactor evidence="1">
        <name>pyridoxal 5'-phosphate</name>
        <dbReference type="ChEBI" id="CHEBI:597326"/>
    </cofactor>
</comment>
<gene>
    <name evidence="7" type="ORF">INT46_003008</name>
</gene>
<protein>
    <recommendedName>
        <fullName evidence="6">Aromatic amino acid beta-eliminating lyase/threonine aldolase domain-containing protein</fullName>
    </recommendedName>
</protein>
<dbReference type="Pfam" id="PF01212">
    <property type="entry name" value="Beta_elim_lyase"/>
    <property type="match status" value="1"/>
</dbReference>
<feature type="domain" description="Aromatic amino acid beta-eliminating lyase/threonine aldolase" evidence="6">
    <location>
        <begin position="45"/>
        <end position="326"/>
    </location>
</feature>
<sequence>MLISALSKRIKSPFFSSFSYSSSLALYNKSRYFSVMPHQRNRFFDITSDTATEPTDEMFDMMKTASKGDDVFGEDTSVNALEAHVAKLLGQESALFCVSGCMTNQLGLRTLLTQPPHSVLVDARSHIFNYECGGLAYHSQASASPVVPRNGHHLTVEDIASNLITDTLCSPVTKVVALENTLNGSIMPLDEIKRIREYTLSRGLKMHLDGARLWNASAETGIPLHEYGQYFDTISVCLSKGVGAPIGSMLVGSKQNMLQARQIRKLMGGGWRQAGSLAFIAQYCIDSVVPTMKQTHQLTRRLAAGLQDLGMELSYPCETNMVFLNTAPAGITVDALATALKQHNIIMSKDPGYEARIVLHYQIPEHAVDTFISVASELVEKRKLDPTPIEHIQATGSAYPSSR</sequence>
<name>A0A8H7REB9_9FUNG</name>
<dbReference type="NCBIfam" id="NF041359">
    <property type="entry name" value="GntG_guanitoxin"/>
    <property type="match status" value="1"/>
</dbReference>
<comment type="similarity">
    <text evidence="2">Belongs to the threonine aldolase family.</text>
</comment>
<dbReference type="GO" id="GO:0008732">
    <property type="term" value="F:L-allo-threonine aldolase activity"/>
    <property type="evidence" value="ECO:0007669"/>
    <property type="project" value="TreeGrafter"/>
</dbReference>
<dbReference type="GO" id="GO:0006545">
    <property type="term" value="P:glycine biosynthetic process"/>
    <property type="evidence" value="ECO:0007669"/>
    <property type="project" value="TreeGrafter"/>
</dbReference>
<keyword evidence="4" id="KW-0456">Lyase</keyword>
<dbReference type="Gene3D" id="3.90.1150.10">
    <property type="entry name" value="Aspartate Aminotransferase, domain 1"/>
    <property type="match status" value="1"/>
</dbReference>
<dbReference type="InterPro" id="IPR001597">
    <property type="entry name" value="ArAA_b-elim_lyase/Thr_aldolase"/>
</dbReference>